<comment type="caution">
    <text evidence="2">The sequence shown here is derived from an EMBL/GenBank/DDBJ whole genome shotgun (WGS) entry which is preliminary data.</text>
</comment>
<accession>A0A7W4Z6T6</accession>
<keyword evidence="1" id="KW-1133">Transmembrane helix</keyword>
<sequence>MAVVSMSDLLQYIKKLSLIVFVALLFFLVTFYFYFEFGRLYSVAFSMLFFASSSGLIASRSGMGTVRWFFIGLVLGFVGLALLLALKSTPQS</sequence>
<name>A0A7W4Z6T6_9GAMM</name>
<reference evidence="2 3" key="1">
    <citation type="submission" date="2020-08" db="EMBL/GenBank/DDBJ databases">
        <title>Genomic Encyclopedia of Type Strains, Phase III (KMG-III): the genomes of soil and plant-associated and newly described type strains.</title>
        <authorList>
            <person name="Whitman W."/>
        </authorList>
    </citation>
    <scope>NUCLEOTIDE SEQUENCE [LARGE SCALE GENOMIC DNA]</scope>
    <source>
        <strain evidence="2 3">CECT 8654</strain>
    </source>
</reference>
<keyword evidence="3" id="KW-1185">Reference proteome</keyword>
<evidence type="ECO:0000313" key="3">
    <source>
        <dbReference type="Proteomes" id="UP000537130"/>
    </source>
</evidence>
<gene>
    <name evidence="2" type="ORF">FHR99_002892</name>
</gene>
<keyword evidence="1" id="KW-0472">Membrane</keyword>
<protein>
    <submittedName>
        <fullName evidence="2">Uncharacterized protein</fullName>
    </submittedName>
</protein>
<feature type="transmembrane region" description="Helical" evidence="1">
    <location>
        <begin position="12"/>
        <end position="34"/>
    </location>
</feature>
<proteinExistence type="predicted"/>
<dbReference type="AlphaFoldDB" id="A0A7W4Z6T6"/>
<keyword evidence="1" id="KW-0812">Transmembrane</keyword>
<organism evidence="2 3">
    <name type="scientific">Litorivivens lipolytica</name>
    <dbReference type="NCBI Taxonomy" id="1524264"/>
    <lineage>
        <taxon>Bacteria</taxon>
        <taxon>Pseudomonadati</taxon>
        <taxon>Pseudomonadota</taxon>
        <taxon>Gammaproteobacteria</taxon>
        <taxon>Litorivivens</taxon>
    </lineage>
</organism>
<dbReference type="EMBL" id="JACHWY010000003">
    <property type="protein sequence ID" value="MBB3048618.1"/>
    <property type="molecule type" value="Genomic_DNA"/>
</dbReference>
<feature type="transmembrane region" description="Helical" evidence="1">
    <location>
        <begin position="40"/>
        <end position="59"/>
    </location>
</feature>
<dbReference type="Proteomes" id="UP000537130">
    <property type="component" value="Unassembled WGS sequence"/>
</dbReference>
<feature type="transmembrane region" description="Helical" evidence="1">
    <location>
        <begin position="66"/>
        <end position="86"/>
    </location>
</feature>
<evidence type="ECO:0000256" key="1">
    <source>
        <dbReference type="SAM" id="Phobius"/>
    </source>
</evidence>
<evidence type="ECO:0000313" key="2">
    <source>
        <dbReference type="EMBL" id="MBB3048618.1"/>
    </source>
</evidence>